<dbReference type="InterPro" id="IPR014825">
    <property type="entry name" value="DNA_alkylation"/>
</dbReference>
<dbReference type="Proteomes" id="UP000184074">
    <property type="component" value="Unassembled WGS sequence"/>
</dbReference>
<proteinExistence type="predicted"/>
<dbReference type="Pfam" id="PF08713">
    <property type="entry name" value="DNA_alkylation"/>
    <property type="match status" value="1"/>
</dbReference>
<dbReference type="EMBL" id="FQXB01000001">
    <property type="protein sequence ID" value="SHG79923.1"/>
    <property type="molecule type" value="Genomic_DNA"/>
</dbReference>
<dbReference type="AlphaFoldDB" id="A0A1M5MT11"/>
<evidence type="ECO:0000313" key="1">
    <source>
        <dbReference type="EMBL" id="SHG79923.1"/>
    </source>
</evidence>
<evidence type="ECO:0000313" key="2">
    <source>
        <dbReference type="Proteomes" id="UP000184074"/>
    </source>
</evidence>
<accession>A0A1M5MT11</accession>
<protein>
    <submittedName>
        <fullName evidence="1">3-methyladenine DNA glycosylase AlkC</fullName>
    </submittedName>
</protein>
<sequence>MSGFSLKDQLFNEVTVRTLAVPFGAAGVFDADRFVARVVAAMPPLELKERINLIADELIGVLPNDFPDTVMAIKASLPPPLDPTRTDDDFGSFIYAPLGVVVEKQGIEDHLDLSLDLLEDLTQRFSMEFSIRAFLNRWPNETVKRMNAWAHHENYHVRRLASEGLRPKLPWGKSIPQTTSDRLPVLDALHVDSTRFVTRSVANHLNDIAKREPDVVIDLLDNWISKGQQDRKELDWMRRHALRSLIKEGHSGAMAHLGHDAKIAIDAAEVTITPDTLAIGEKAEITASFTAPKGGPIIADYVIDFVKSNGSSAPKVFKMKVLQAKPDVEIILKKAHLFKKGATTFTLYPGVHRISLQINGRIVASSQFVLS</sequence>
<dbReference type="SUPFAM" id="SSF48371">
    <property type="entry name" value="ARM repeat"/>
    <property type="match status" value="1"/>
</dbReference>
<dbReference type="InterPro" id="IPR016024">
    <property type="entry name" value="ARM-type_fold"/>
</dbReference>
<organism evidence="1 2">
    <name type="scientific">Cognatiyoonia sediminum</name>
    <dbReference type="NCBI Taxonomy" id="1508389"/>
    <lineage>
        <taxon>Bacteria</taxon>
        <taxon>Pseudomonadati</taxon>
        <taxon>Pseudomonadota</taxon>
        <taxon>Alphaproteobacteria</taxon>
        <taxon>Rhodobacterales</taxon>
        <taxon>Paracoccaceae</taxon>
        <taxon>Cognatiyoonia</taxon>
    </lineage>
</organism>
<name>A0A1M5MT11_9RHOB</name>
<dbReference type="Gene3D" id="1.25.40.290">
    <property type="entry name" value="ARM repeat domains"/>
    <property type="match status" value="1"/>
</dbReference>
<dbReference type="STRING" id="1508389.SAMN05444003_0979"/>
<dbReference type="RefSeq" id="WP_341350618.1">
    <property type="nucleotide sequence ID" value="NZ_FQXB01000001.1"/>
</dbReference>
<gene>
    <name evidence="1" type="ORF">SAMN05444003_0979</name>
</gene>
<reference evidence="1 2" key="1">
    <citation type="submission" date="2016-11" db="EMBL/GenBank/DDBJ databases">
        <authorList>
            <person name="Jaros S."/>
            <person name="Januszkiewicz K."/>
            <person name="Wedrychowicz H."/>
        </authorList>
    </citation>
    <scope>NUCLEOTIDE SEQUENCE [LARGE SCALE GENOMIC DNA]</scope>
    <source>
        <strain evidence="1 2">DSM 28715</strain>
    </source>
</reference>
<keyword evidence="2" id="KW-1185">Reference proteome</keyword>